<proteinExistence type="predicted"/>
<accession>A0ABX5C1A0</accession>
<dbReference type="EMBL" id="PPCX01000002">
    <property type="protein sequence ID" value="PQL15306.1"/>
    <property type="molecule type" value="Genomic_DNA"/>
</dbReference>
<organism evidence="2 3">
    <name type="scientific">Veillonella rogosae JCM 15642</name>
    <dbReference type="NCBI Taxonomy" id="1298595"/>
    <lineage>
        <taxon>Bacteria</taxon>
        <taxon>Bacillati</taxon>
        <taxon>Bacillota</taxon>
        <taxon>Negativicutes</taxon>
        <taxon>Veillonellales</taxon>
        <taxon>Veillonellaceae</taxon>
        <taxon>Veillonella</taxon>
    </lineage>
</organism>
<gene>
    <name evidence="2" type="ORF">VRHSUH09_01820</name>
</gene>
<keyword evidence="1" id="KW-0472">Membrane</keyword>
<keyword evidence="3" id="KW-1185">Reference proteome</keyword>
<dbReference type="RefSeq" id="WP_054747595.1">
    <property type="nucleotide sequence ID" value="NZ_BBDV01000006.1"/>
</dbReference>
<evidence type="ECO:0000313" key="3">
    <source>
        <dbReference type="Proteomes" id="UP000238774"/>
    </source>
</evidence>
<dbReference type="Proteomes" id="UP000238774">
    <property type="component" value="Unassembled WGS sequence"/>
</dbReference>
<evidence type="ECO:0000256" key="1">
    <source>
        <dbReference type="SAM" id="Phobius"/>
    </source>
</evidence>
<protein>
    <submittedName>
        <fullName evidence="2">Uncharacterized protein</fullName>
    </submittedName>
</protein>
<keyword evidence="1" id="KW-0812">Transmembrane</keyword>
<feature type="transmembrane region" description="Helical" evidence="1">
    <location>
        <begin position="6"/>
        <end position="29"/>
    </location>
</feature>
<reference evidence="2 3" key="1">
    <citation type="submission" date="2018-01" db="EMBL/GenBank/DDBJ databases">
        <title>Draft genome sequences of clinical isolates and type strains of oral Veillonella including Veillonella infantum sp., nov.</title>
        <authorList>
            <person name="Mashima I."/>
            <person name="Liao Y.-C."/>
            <person name="Sabharwal A."/>
            <person name="Haase E.M."/>
            <person name="Nakazawa F."/>
            <person name="Scannapieco F.A."/>
        </authorList>
    </citation>
    <scope>NUCLEOTIDE SEQUENCE [LARGE SCALE GENOMIC DNA]</scope>
    <source>
        <strain evidence="2 3">JCM 15642</strain>
    </source>
</reference>
<sequence>MVTFSLLILFLIILFGIYKILKGIISFFFGSNSNSNGDKITFYDIMDDDGPSDLKYNDEVYISYRNKVQKAYESFKKSGYNIVWDSDNDGFIICEDILPSFGGSMYTVGVHCDDQDISKLNNPFYIVVTYSILFDKFYHDKYEEKAEYLNNCIKELKKSALFFNVHIDEDTNFAAYNCQLVASDYKNFDEEIEELGEAEFFKKMISEAKQFYRYGEDIYNAKLDEDEINSSN</sequence>
<evidence type="ECO:0000313" key="2">
    <source>
        <dbReference type="EMBL" id="PQL15306.1"/>
    </source>
</evidence>
<name>A0ABX5C1A0_9FIRM</name>
<keyword evidence="1" id="KW-1133">Transmembrane helix</keyword>
<comment type="caution">
    <text evidence="2">The sequence shown here is derived from an EMBL/GenBank/DDBJ whole genome shotgun (WGS) entry which is preliminary data.</text>
</comment>